<protein>
    <recommendedName>
        <fullName evidence="3">DNA polymerase alpha/delta/epsilon subunit B domain-containing protein</fullName>
    </recommendedName>
</protein>
<keyword evidence="5" id="KW-1185">Reference proteome</keyword>
<dbReference type="GO" id="GO:0043625">
    <property type="term" value="C:delta DNA polymerase complex"/>
    <property type="evidence" value="ECO:0007669"/>
    <property type="project" value="TreeGrafter"/>
</dbReference>
<gene>
    <name evidence="4" type="ORF">Bca52824_094155</name>
</gene>
<keyword evidence="2" id="KW-0235">DNA replication</keyword>
<evidence type="ECO:0000256" key="1">
    <source>
        <dbReference type="ARBA" id="ARBA00006035"/>
    </source>
</evidence>
<proteinExistence type="inferred from homology"/>
<dbReference type="PANTHER" id="PTHR10416">
    <property type="entry name" value="DNA POLYMERASE DELTA SUBUNIT 2"/>
    <property type="match status" value="1"/>
</dbReference>
<dbReference type="OrthoDB" id="3763at2759"/>
<dbReference type="PANTHER" id="PTHR10416:SF0">
    <property type="entry name" value="DNA POLYMERASE DELTA SUBUNIT 2"/>
    <property type="match status" value="1"/>
</dbReference>
<reference evidence="4 5" key="1">
    <citation type="submission" date="2020-02" db="EMBL/GenBank/DDBJ databases">
        <authorList>
            <person name="Ma Q."/>
            <person name="Huang Y."/>
            <person name="Song X."/>
            <person name="Pei D."/>
        </authorList>
    </citation>
    <scope>NUCLEOTIDE SEQUENCE [LARGE SCALE GENOMIC DNA]</scope>
    <source>
        <strain evidence="4">Sxm20200214</strain>
        <tissue evidence="4">Leaf</tissue>
    </source>
</reference>
<name>A0A8X7TJ84_BRACI</name>
<evidence type="ECO:0000313" key="5">
    <source>
        <dbReference type="Proteomes" id="UP000886595"/>
    </source>
</evidence>
<dbReference type="InterPro" id="IPR007185">
    <property type="entry name" value="DNA_pol_a/d/e_bsu"/>
</dbReference>
<evidence type="ECO:0000313" key="4">
    <source>
        <dbReference type="EMBL" id="KAG2244020.1"/>
    </source>
</evidence>
<dbReference type="AlphaFoldDB" id="A0A8X7TJ84"/>
<dbReference type="Proteomes" id="UP000886595">
    <property type="component" value="Unassembled WGS sequence"/>
</dbReference>
<dbReference type="InterPro" id="IPR024826">
    <property type="entry name" value="DNA_pol_delta/II_ssu"/>
</dbReference>
<accession>A0A8X7TJ84</accession>
<organism evidence="4 5">
    <name type="scientific">Brassica carinata</name>
    <name type="common">Ethiopian mustard</name>
    <name type="synonym">Abyssinian cabbage</name>
    <dbReference type="NCBI Taxonomy" id="52824"/>
    <lineage>
        <taxon>Eukaryota</taxon>
        <taxon>Viridiplantae</taxon>
        <taxon>Streptophyta</taxon>
        <taxon>Embryophyta</taxon>
        <taxon>Tracheophyta</taxon>
        <taxon>Spermatophyta</taxon>
        <taxon>Magnoliopsida</taxon>
        <taxon>eudicotyledons</taxon>
        <taxon>Gunneridae</taxon>
        <taxon>Pentapetalae</taxon>
        <taxon>rosids</taxon>
        <taxon>malvids</taxon>
        <taxon>Brassicales</taxon>
        <taxon>Brassicaceae</taxon>
        <taxon>Brassiceae</taxon>
        <taxon>Brassica</taxon>
    </lineage>
</organism>
<dbReference type="GO" id="GO:0003677">
    <property type="term" value="F:DNA binding"/>
    <property type="evidence" value="ECO:0007669"/>
    <property type="project" value="InterPro"/>
</dbReference>
<comment type="similarity">
    <text evidence="1">Belongs to the DNA polymerase delta/II small subunit family.</text>
</comment>
<comment type="caution">
    <text evidence="4">The sequence shown here is derived from an EMBL/GenBank/DDBJ whole genome shotgun (WGS) entry which is preliminary data.</text>
</comment>
<dbReference type="Pfam" id="PF04042">
    <property type="entry name" value="DNA_pol_E_B"/>
    <property type="match status" value="1"/>
</dbReference>
<sequence>MLLSIQCRAVRLTDPLQFQLLVDHITGHVIDDEELGLAAQIVHMVIAGNSVEFPRKFLTRQNMAAQDQSKLYEPINELDIMLNQIAAGVSLDIMPGMNDPANFALPQQDPFLIETCPHVYFVGNQEKYDTRLVKEGQLIRLICIPKFSETGAAVEVNLRNLEYHTRSFSIQLKS</sequence>
<dbReference type="Gene3D" id="3.60.21.50">
    <property type="match status" value="2"/>
</dbReference>
<evidence type="ECO:0000259" key="3">
    <source>
        <dbReference type="Pfam" id="PF04042"/>
    </source>
</evidence>
<feature type="domain" description="DNA polymerase alpha/delta/epsilon subunit B" evidence="3">
    <location>
        <begin position="12"/>
        <end position="108"/>
    </location>
</feature>
<dbReference type="GO" id="GO:0006271">
    <property type="term" value="P:DNA strand elongation involved in DNA replication"/>
    <property type="evidence" value="ECO:0007669"/>
    <property type="project" value="TreeGrafter"/>
</dbReference>
<evidence type="ECO:0000256" key="2">
    <source>
        <dbReference type="ARBA" id="ARBA00022705"/>
    </source>
</evidence>
<dbReference type="EMBL" id="JAAMPC010000120">
    <property type="protein sequence ID" value="KAG2244020.1"/>
    <property type="molecule type" value="Genomic_DNA"/>
</dbReference>